<accession>A0A074VNA1</accession>
<organism evidence="1 2">
    <name type="scientific">Aureobasidium melanogenum (strain CBS 110374)</name>
    <name type="common">Aureobasidium pullulans var. melanogenum</name>
    <dbReference type="NCBI Taxonomy" id="1043003"/>
    <lineage>
        <taxon>Eukaryota</taxon>
        <taxon>Fungi</taxon>
        <taxon>Dikarya</taxon>
        <taxon>Ascomycota</taxon>
        <taxon>Pezizomycotina</taxon>
        <taxon>Dothideomycetes</taxon>
        <taxon>Dothideomycetidae</taxon>
        <taxon>Dothideales</taxon>
        <taxon>Saccotheciaceae</taxon>
        <taxon>Aureobasidium</taxon>
    </lineage>
</organism>
<dbReference type="RefSeq" id="XP_040876155.1">
    <property type="nucleotide sequence ID" value="XM_041025288.1"/>
</dbReference>
<keyword evidence="2" id="KW-1185">Reference proteome</keyword>
<dbReference type="AlphaFoldDB" id="A0A074VNA1"/>
<dbReference type="Proteomes" id="UP000030672">
    <property type="component" value="Unassembled WGS sequence"/>
</dbReference>
<sequence length="448" mass="49539">MVATVLGVFEVDIIEPVLDSFELAINDSVLDNFEVSTALLDGLDDDPTLTVVVVVKFENVGIDPVLPPNTTLKAEVTEVNLKLEEDDELERLGEELDMTLEEANEEVGLDMNDEMTDLDVAVGDEGALVCEEIESLVDDASVVVLPNEETGTLLIDDARLDEELKLDGDELEVDGRETELNDRELENEDRAEGLALERLKNEELDLEDERLGLEYVVLEVVFNVVGVGYIGDEYAEDNNEDDGFTVVLEAELEVVELGEIEVEEVKLLLIDDNEAAELENIEDEEVETLFINDSVVAELESIEDKRVPEALEEVIKMVEFEDIDDGTIAVVLEIVVEIVGLGEDREVLLVFIAVLVDPLLLPLVSIRLVVKMPPKDEYFSSGQPNACWTHLCIRVPLRTSVAFSARHAKAGKAPSTLSTMLSISSLGSQIAIWTGIWEDGRRSNPRHP</sequence>
<reference evidence="1 2" key="1">
    <citation type="journal article" date="2014" name="BMC Genomics">
        <title>Genome sequencing of four Aureobasidium pullulans varieties: biotechnological potential, stress tolerance, and description of new species.</title>
        <authorList>
            <person name="Gostin Ar C."/>
            <person name="Ohm R.A."/>
            <person name="Kogej T."/>
            <person name="Sonjak S."/>
            <person name="Turk M."/>
            <person name="Zajc J."/>
            <person name="Zalar P."/>
            <person name="Grube M."/>
            <person name="Sun H."/>
            <person name="Han J."/>
            <person name="Sharma A."/>
            <person name="Chiniquy J."/>
            <person name="Ngan C.Y."/>
            <person name="Lipzen A."/>
            <person name="Barry K."/>
            <person name="Grigoriev I.V."/>
            <person name="Gunde-Cimerman N."/>
        </authorList>
    </citation>
    <scope>NUCLEOTIDE SEQUENCE [LARGE SCALE GENOMIC DNA]</scope>
    <source>
        <strain evidence="1 2">CBS 110374</strain>
    </source>
</reference>
<dbReference type="GeneID" id="63918661"/>
<dbReference type="EMBL" id="KL584850">
    <property type="protein sequence ID" value="KEQ59132.1"/>
    <property type="molecule type" value="Genomic_DNA"/>
</dbReference>
<proteinExistence type="predicted"/>
<evidence type="ECO:0000313" key="1">
    <source>
        <dbReference type="EMBL" id="KEQ59132.1"/>
    </source>
</evidence>
<gene>
    <name evidence="1" type="ORF">M437DRAFT_69482</name>
</gene>
<name>A0A074VNA1_AURM1</name>
<evidence type="ECO:0000313" key="2">
    <source>
        <dbReference type="Proteomes" id="UP000030672"/>
    </source>
</evidence>
<dbReference type="HOGENOM" id="CLU_611077_0_0_1"/>
<protein>
    <submittedName>
        <fullName evidence="1">Uncharacterized protein</fullName>
    </submittedName>
</protein>